<dbReference type="STRING" id="370979.SAMN05443663_103193"/>
<dbReference type="OrthoDB" id="766141at2"/>
<reference evidence="10" key="1">
    <citation type="submission" date="2016-11" db="EMBL/GenBank/DDBJ databases">
        <authorList>
            <person name="Varghese N."/>
            <person name="Submissions S."/>
        </authorList>
    </citation>
    <scope>NUCLEOTIDE SEQUENCE [LARGE SCALE GENOMIC DNA]</scope>
    <source>
        <strain evidence="10">DSM 17963</strain>
    </source>
</reference>
<evidence type="ECO:0000256" key="2">
    <source>
        <dbReference type="ARBA" id="ARBA00022475"/>
    </source>
</evidence>
<organism evidence="9 10">
    <name type="scientific">Flavobacterium defluvii</name>
    <dbReference type="NCBI Taxonomy" id="370979"/>
    <lineage>
        <taxon>Bacteria</taxon>
        <taxon>Pseudomonadati</taxon>
        <taxon>Bacteroidota</taxon>
        <taxon>Flavobacteriia</taxon>
        <taxon>Flavobacteriales</taxon>
        <taxon>Flavobacteriaceae</taxon>
        <taxon>Flavobacterium</taxon>
    </lineage>
</organism>
<evidence type="ECO:0000313" key="9">
    <source>
        <dbReference type="EMBL" id="SHG56729.1"/>
    </source>
</evidence>
<dbReference type="InterPro" id="IPR010432">
    <property type="entry name" value="RDD"/>
</dbReference>
<evidence type="ECO:0000256" key="3">
    <source>
        <dbReference type="ARBA" id="ARBA00022692"/>
    </source>
</evidence>
<feature type="transmembrane region" description="Helical" evidence="6">
    <location>
        <begin position="171"/>
        <end position="190"/>
    </location>
</feature>
<dbReference type="PANTHER" id="PTHR36115">
    <property type="entry name" value="PROLINE-RICH ANTIGEN HOMOLOG-RELATED"/>
    <property type="match status" value="1"/>
</dbReference>
<keyword evidence="4 6" id="KW-1133">Transmembrane helix</keyword>
<accession>A0A1M5KW39</accession>
<keyword evidence="5 6" id="KW-0472">Membrane</keyword>
<name>A0A1M5KW39_9FLAO</name>
<protein>
    <submittedName>
        <fullName evidence="9">Uncharacterized membrane protein YckC, RDD family</fullName>
    </submittedName>
</protein>
<evidence type="ECO:0000259" key="7">
    <source>
        <dbReference type="Pfam" id="PF06271"/>
    </source>
</evidence>
<feature type="transmembrane region" description="Helical" evidence="6">
    <location>
        <begin position="126"/>
        <end position="145"/>
    </location>
</feature>
<keyword evidence="10" id="KW-1185">Reference proteome</keyword>
<dbReference type="AlphaFoldDB" id="A0A1M5KW39"/>
<dbReference type="InterPro" id="IPR031493">
    <property type="entry name" value="Zinc_ribbon_15"/>
</dbReference>
<sequence>MIVIFGSQIVEIGIKKGTFHCSRCNKQRNFILKQAKKYFALFFIPLLPLGKMGDSLECTTCKTLYEPNSILLNNDSVQNTLEDILPITSTGKRIGAYIIDLFLLVILNIPLAIFSKHLPEYFNTRFTLIFLPIWFLYFFLMELFFKGTLGKKMMSVISVSDNNEPISALRYFLRAVVKFIPVINIILLFTPKRKGFHDYVASTVVIEKM</sequence>
<keyword evidence="3 6" id="KW-0812">Transmembrane</keyword>
<gene>
    <name evidence="9" type="ORF">SAMN05443663_103193</name>
</gene>
<feature type="domain" description="RDD" evidence="7">
    <location>
        <begin position="89"/>
        <end position="201"/>
    </location>
</feature>
<proteinExistence type="predicted"/>
<evidence type="ECO:0000256" key="1">
    <source>
        <dbReference type="ARBA" id="ARBA00004651"/>
    </source>
</evidence>
<evidence type="ECO:0000256" key="4">
    <source>
        <dbReference type="ARBA" id="ARBA00022989"/>
    </source>
</evidence>
<dbReference type="Pfam" id="PF17032">
    <property type="entry name" value="Zn_ribbon_15"/>
    <property type="match status" value="1"/>
</dbReference>
<dbReference type="EMBL" id="FQWC01000003">
    <property type="protein sequence ID" value="SHG56729.1"/>
    <property type="molecule type" value="Genomic_DNA"/>
</dbReference>
<evidence type="ECO:0000256" key="6">
    <source>
        <dbReference type="SAM" id="Phobius"/>
    </source>
</evidence>
<evidence type="ECO:0000256" key="5">
    <source>
        <dbReference type="ARBA" id="ARBA00023136"/>
    </source>
</evidence>
<evidence type="ECO:0000313" key="10">
    <source>
        <dbReference type="Proteomes" id="UP000184071"/>
    </source>
</evidence>
<comment type="subcellular location">
    <subcellularLocation>
        <location evidence="1">Cell membrane</location>
        <topology evidence="1">Multi-pass membrane protein</topology>
    </subcellularLocation>
</comment>
<dbReference type="RefSeq" id="WP_073415322.1">
    <property type="nucleotide sequence ID" value="NZ_FQWC01000003.1"/>
</dbReference>
<feature type="transmembrane region" description="Helical" evidence="6">
    <location>
        <begin position="94"/>
        <end position="114"/>
    </location>
</feature>
<keyword evidence="2" id="KW-1003">Cell membrane</keyword>
<evidence type="ECO:0000259" key="8">
    <source>
        <dbReference type="Pfam" id="PF17032"/>
    </source>
</evidence>
<dbReference type="InterPro" id="IPR051791">
    <property type="entry name" value="Pra-immunoreactive"/>
</dbReference>
<dbReference type="GO" id="GO:0005886">
    <property type="term" value="C:plasma membrane"/>
    <property type="evidence" value="ECO:0007669"/>
    <property type="project" value="UniProtKB-SubCell"/>
</dbReference>
<dbReference type="Proteomes" id="UP000184071">
    <property type="component" value="Unassembled WGS sequence"/>
</dbReference>
<dbReference type="Pfam" id="PF06271">
    <property type="entry name" value="RDD"/>
    <property type="match status" value="1"/>
</dbReference>
<feature type="domain" description="Zinc-ribbon 15" evidence="8">
    <location>
        <begin position="20"/>
        <end position="69"/>
    </location>
</feature>